<proteinExistence type="predicted"/>
<reference evidence="1" key="2">
    <citation type="journal article" date="2015" name="Fish Shellfish Immunol.">
        <title>Early steps in the European eel (Anguilla anguilla)-Vibrio vulnificus interaction in the gills: Role of the RtxA13 toxin.</title>
        <authorList>
            <person name="Callol A."/>
            <person name="Pajuelo D."/>
            <person name="Ebbesson L."/>
            <person name="Teles M."/>
            <person name="MacKenzie S."/>
            <person name="Amaro C."/>
        </authorList>
    </citation>
    <scope>NUCLEOTIDE SEQUENCE</scope>
</reference>
<dbReference type="AlphaFoldDB" id="A0A0E9P6G0"/>
<accession>A0A0E9P6G0</accession>
<reference evidence="1" key="1">
    <citation type="submission" date="2014-11" db="EMBL/GenBank/DDBJ databases">
        <authorList>
            <person name="Amaro Gonzalez C."/>
        </authorList>
    </citation>
    <scope>NUCLEOTIDE SEQUENCE</scope>
</reference>
<organism evidence="1">
    <name type="scientific">Anguilla anguilla</name>
    <name type="common">European freshwater eel</name>
    <name type="synonym">Muraena anguilla</name>
    <dbReference type="NCBI Taxonomy" id="7936"/>
    <lineage>
        <taxon>Eukaryota</taxon>
        <taxon>Metazoa</taxon>
        <taxon>Chordata</taxon>
        <taxon>Craniata</taxon>
        <taxon>Vertebrata</taxon>
        <taxon>Euteleostomi</taxon>
        <taxon>Actinopterygii</taxon>
        <taxon>Neopterygii</taxon>
        <taxon>Teleostei</taxon>
        <taxon>Anguilliformes</taxon>
        <taxon>Anguillidae</taxon>
        <taxon>Anguilla</taxon>
    </lineage>
</organism>
<sequence>MNMTAMSNLLTVARFLRTSSHERRASYLM</sequence>
<name>A0A0E9P6G0_ANGAN</name>
<protein>
    <submittedName>
        <fullName evidence="1">Uncharacterized protein</fullName>
    </submittedName>
</protein>
<evidence type="ECO:0000313" key="1">
    <source>
        <dbReference type="EMBL" id="JAH00069.1"/>
    </source>
</evidence>
<dbReference type="EMBL" id="GBXM01108508">
    <property type="protein sequence ID" value="JAH00069.1"/>
    <property type="molecule type" value="Transcribed_RNA"/>
</dbReference>